<evidence type="ECO:0000256" key="3">
    <source>
        <dbReference type="ARBA" id="ARBA00022729"/>
    </source>
</evidence>
<dbReference type="Gene3D" id="3.40.190.10">
    <property type="entry name" value="Periplasmic binding protein-like II"/>
    <property type="match status" value="2"/>
</dbReference>
<reference evidence="4 5" key="1">
    <citation type="submission" date="2019-04" db="EMBL/GenBank/DDBJ databases">
        <title>Genome sequencing of Clostridium botulinum Groups I-IV and Clostridium butyricum.</title>
        <authorList>
            <person name="Brunt J."/>
            <person name="Van Vliet A.H.M."/>
            <person name="Stringer S.C."/>
            <person name="Carter A.T."/>
            <person name="Peck M.W."/>
        </authorList>
    </citation>
    <scope>NUCLEOTIDE SEQUENCE [LARGE SCALE GENOMIC DNA]</scope>
    <source>
        <strain evidence="4 5">IFR 18/094</strain>
    </source>
</reference>
<accession>A0A6M0R5U4</accession>
<proteinExistence type="inferred from homology"/>
<sequence>MKNRLYKALLSLIIVMFLIGGCNYSINKKSTYNNKEKKTELILLEDKEGFYDNALDSLINQFESKNKDIKIIRKHCEDVNYEIKNGKDSWDTAITLNTHIAELNKGKKIKDLKGKIPEELILRLDPKSVDAGKYNSKQYLIPDNIINSVTLLYNKNIISNPPQSFKELEQIGVDLKTKGKIEYIMAFDTNNPLEYVPFLGAFQGKIFEDPMSSNTKIMLNTEEVQNWIEFIKTLVDKKYIPWNISEEEVDKLFLENKIPFIITSTDKIKEYKKQGMNFEVYTIPSIEDKYPSPFIITEGYVINEKLKDKKKIKALDKYLNFILSKESQTKIMKVQNRFPTNMQLIKSDIILKDPIKLLQKEQLDKSVPKPIIPETEYVLSSMAETINEFIYGKINSKEAIEIMQRKAEDEIKNMKR</sequence>
<dbReference type="PROSITE" id="PS51257">
    <property type="entry name" value="PROKAR_LIPOPROTEIN"/>
    <property type="match status" value="1"/>
</dbReference>
<dbReference type="Pfam" id="PF13416">
    <property type="entry name" value="SBP_bac_8"/>
    <property type="match status" value="1"/>
</dbReference>
<dbReference type="GO" id="GO:0042956">
    <property type="term" value="P:maltodextrin transmembrane transport"/>
    <property type="evidence" value="ECO:0007669"/>
    <property type="project" value="TreeGrafter"/>
</dbReference>
<dbReference type="EMBL" id="SXDP01000001">
    <property type="protein sequence ID" value="NEZ45612.1"/>
    <property type="molecule type" value="Genomic_DNA"/>
</dbReference>
<dbReference type="PANTHER" id="PTHR30061:SF50">
    <property type="entry name" value="MALTOSE_MALTODEXTRIN-BINDING PERIPLASMIC PROTEIN"/>
    <property type="match status" value="1"/>
</dbReference>
<organism evidence="4 5">
    <name type="scientific">Clostridium niameyense</name>
    <dbReference type="NCBI Taxonomy" id="1622073"/>
    <lineage>
        <taxon>Bacteria</taxon>
        <taxon>Bacillati</taxon>
        <taxon>Bacillota</taxon>
        <taxon>Clostridia</taxon>
        <taxon>Eubacteriales</taxon>
        <taxon>Clostridiaceae</taxon>
        <taxon>Clostridium</taxon>
    </lineage>
</organism>
<evidence type="ECO:0000313" key="4">
    <source>
        <dbReference type="EMBL" id="NEZ45612.1"/>
    </source>
</evidence>
<evidence type="ECO:0000256" key="1">
    <source>
        <dbReference type="ARBA" id="ARBA00008520"/>
    </source>
</evidence>
<dbReference type="AlphaFoldDB" id="A0A6M0R5U4"/>
<name>A0A6M0R5U4_9CLOT</name>
<gene>
    <name evidence="4" type="ORF">FDF74_00115</name>
</gene>
<comment type="similarity">
    <text evidence="1">Belongs to the bacterial solute-binding protein 1 family.</text>
</comment>
<protein>
    <submittedName>
        <fullName evidence="4">Extracellular solute-binding protein</fullName>
    </submittedName>
</protein>
<dbReference type="InterPro" id="IPR006059">
    <property type="entry name" value="SBP"/>
</dbReference>
<comment type="caution">
    <text evidence="4">The sequence shown here is derived from an EMBL/GenBank/DDBJ whole genome shotgun (WGS) entry which is preliminary data.</text>
</comment>
<evidence type="ECO:0000313" key="5">
    <source>
        <dbReference type="Proteomes" id="UP000473885"/>
    </source>
</evidence>
<dbReference type="RefSeq" id="WP_163248093.1">
    <property type="nucleotide sequence ID" value="NZ_SXDP01000001.1"/>
</dbReference>
<evidence type="ECO:0000256" key="2">
    <source>
        <dbReference type="ARBA" id="ARBA00022448"/>
    </source>
</evidence>
<dbReference type="Proteomes" id="UP000473885">
    <property type="component" value="Unassembled WGS sequence"/>
</dbReference>
<dbReference type="SUPFAM" id="SSF53850">
    <property type="entry name" value="Periplasmic binding protein-like II"/>
    <property type="match status" value="1"/>
</dbReference>
<keyword evidence="5" id="KW-1185">Reference proteome</keyword>
<dbReference type="PANTHER" id="PTHR30061">
    <property type="entry name" value="MALTOSE-BINDING PERIPLASMIC PROTEIN"/>
    <property type="match status" value="1"/>
</dbReference>
<dbReference type="GO" id="GO:0015768">
    <property type="term" value="P:maltose transport"/>
    <property type="evidence" value="ECO:0007669"/>
    <property type="project" value="TreeGrafter"/>
</dbReference>
<keyword evidence="2" id="KW-0813">Transport</keyword>
<dbReference type="GO" id="GO:1901982">
    <property type="term" value="F:maltose binding"/>
    <property type="evidence" value="ECO:0007669"/>
    <property type="project" value="TreeGrafter"/>
</dbReference>
<keyword evidence="3" id="KW-0732">Signal</keyword>
<dbReference type="GO" id="GO:0055052">
    <property type="term" value="C:ATP-binding cassette (ABC) transporter complex, substrate-binding subunit-containing"/>
    <property type="evidence" value="ECO:0007669"/>
    <property type="project" value="TreeGrafter"/>
</dbReference>